<protein>
    <submittedName>
        <fullName evidence="1">DUF3037 domain-containing protein</fullName>
    </submittedName>
</protein>
<evidence type="ECO:0000313" key="1">
    <source>
        <dbReference type="EMBL" id="MDC8014814.1"/>
    </source>
</evidence>
<proteinExistence type="predicted"/>
<keyword evidence="2" id="KW-1185">Reference proteome</keyword>
<gene>
    <name evidence="1" type="ORF">OD750_019895</name>
</gene>
<dbReference type="EMBL" id="JAOVZO020000019">
    <property type="protein sequence ID" value="MDC8014814.1"/>
    <property type="molecule type" value="Genomic_DNA"/>
</dbReference>
<accession>A0A9X3YM05</accession>
<reference evidence="1" key="1">
    <citation type="submission" date="2023-02" db="EMBL/GenBank/DDBJ databases">
        <title>Tahibacter soli sp. nov. isolated from soil.</title>
        <authorList>
            <person name="Baek J.H."/>
            <person name="Lee J.K."/>
            <person name="Choi D.G."/>
            <person name="Jeon C.O."/>
        </authorList>
    </citation>
    <scope>NUCLEOTIDE SEQUENCE</scope>
    <source>
        <strain evidence="1">BL</strain>
    </source>
</reference>
<evidence type="ECO:0000313" key="2">
    <source>
        <dbReference type="Proteomes" id="UP001139971"/>
    </source>
</evidence>
<dbReference type="RefSeq" id="WP_263540945.1">
    <property type="nucleotide sequence ID" value="NZ_JAOVZO020000019.1"/>
</dbReference>
<comment type="caution">
    <text evidence="1">The sequence shown here is derived from an EMBL/GenBank/DDBJ whole genome shotgun (WGS) entry which is preliminary data.</text>
</comment>
<organism evidence="1 2">
    <name type="scientific">Tahibacter soli</name>
    <dbReference type="NCBI Taxonomy" id="2983605"/>
    <lineage>
        <taxon>Bacteria</taxon>
        <taxon>Pseudomonadati</taxon>
        <taxon>Pseudomonadota</taxon>
        <taxon>Gammaproteobacteria</taxon>
        <taxon>Lysobacterales</taxon>
        <taxon>Rhodanobacteraceae</taxon>
        <taxon>Tahibacter</taxon>
    </lineage>
</organism>
<dbReference type="Proteomes" id="UP001139971">
    <property type="component" value="Unassembled WGS sequence"/>
</dbReference>
<dbReference type="InterPro" id="IPR021398">
    <property type="entry name" value="DUF3037"/>
</dbReference>
<name>A0A9X3YM05_9GAMM</name>
<sequence>MKNVACQYSFVRFLPYPETGEFANVGVLLACPSTGFFGSKLISHPATNRVLAFFESLDEKILRSALTDLDKELARIGKIVAELYPAQGSALITRFFAEVVRPRESLLRFSAAGAVMSADPKATLDELYIRLVAHAPAASMSQHAASL</sequence>
<dbReference type="Pfam" id="PF11236">
    <property type="entry name" value="DUF3037"/>
    <property type="match status" value="1"/>
</dbReference>
<dbReference type="AlphaFoldDB" id="A0A9X3YM05"/>